<keyword evidence="2" id="KW-0812">Transmembrane</keyword>
<dbReference type="OrthoDB" id="3259324at2759"/>
<feature type="transmembrane region" description="Helical" evidence="2">
    <location>
        <begin position="58"/>
        <end position="77"/>
    </location>
</feature>
<feature type="transmembrane region" description="Helical" evidence="2">
    <location>
        <begin position="403"/>
        <end position="422"/>
    </location>
</feature>
<keyword evidence="2" id="KW-0472">Membrane</keyword>
<organism evidence="3 4">
    <name type="scientific">Collybiopsis confluens</name>
    <dbReference type="NCBI Taxonomy" id="2823264"/>
    <lineage>
        <taxon>Eukaryota</taxon>
        <taxon>Fungi</taxon>
        <taxon>Dikarya</taxon>
        <taxon>Basidiomycota</taxon>
        <taxon>Agaricomycotina</taxon>
        <taxon>Agaricomycetes</taxon>
        <taxon>Agaricomycetidae</taxon>
        <taxon>Agaricales</taxon>
        <taxon>Marasmiineae</taxon>
        <taxon>Omphalotaceae</taxon>
        <taxon>Collybiopsis</taxon>
    </lineage>
</organism>
<feature type="transmembrane region" description="Helical" evidence="2">
    <location>
        <begin position="219"/>
        <end position="240"/>
    </location>
</feature>
<accession>A0A8H5HTW5</accession>
<dbReference type="Proteomes" id="UP000518752">
    <property type="component" value="Unassembled WGS sequence"/>
</dbReference>
<comment type="caution">
    <text evidence="3">The sequence shown here is derived from an EMBL/GenBank/DDBJ whole genome shotgun (WGS) entry which is preliminary data.</text>
</comment>
<reference evidence="3 4" key="1">
    <citation type="journal article" date="2020" name="ISME J.">
        <title>Uncovering the hidden diversity of litter-decomposition mechanisms in mushroom-forming fungi.</title>
        <authorList>
            <person name="Floudas D."/>
            <person name="Bentzer J."/>
            <person name="Ahren D."/>
            <person name="Johansson T."/>
            <person name="Persson P."/>
            <person name="Tunlid A."/>
        </authorList>
    </citation>
    <scope>NUCLEOTIDE SEQUENCE [LARGE SCALE GENOMIC DNA]</scope>
    <source>
        <strain evidence="3 4">CBS 406.79</strain>
    </source>
</reference>
<protein>
    <submittedName>
        <fullName evidence="3">Uncharacterized protein</fullName>
    </submittedName>
</protein>
<dbReference type="EMBL" id="JAACJN010000023">
    <property type="protein sequence ID" value="KAF5389186.1"/>
    <property type="molecule type" value="Genomic_DNA"/>
</dbReference>
<evidence type="ECO:0000256" key="2">
    <source>
        <dbReference type="SAM" id="Phobius"/>
    </source>
</evidence>
<sequence>MPSEPESGLSTPILAAFDSSSALILVHDDDDGDNTQDIDNTDAFNFSSDSTQDAQESIFLRPYIPPLGSMTVFLYLLSPYLKLGAILLPNTDMSLKFSLPALFLFATLAAFVRQIWYMLSRHLRKVDLQDVLVNAFSKSKGNRSVRERIRQSVRTIIRASTGVLRLFLATTYLREGTHALLPSLPEDIYISNWAFTLVLAVILYPFAIARSLSSKRVVCATWASIVTYLLWFICVVYAHANDSLAVHPGWSRMGALWQGITTIAFTFSSSSTLSLYASLKAGAHTAHSAASKSPLSRSFKFISFISVAVAICFTIPLLVLAAFPNKPKVQDAPSHRLGPFIQSLGALTLLLGIPSILITAPSLPIPERLRHTTTFPLSKALLFIVIVILSLAPVNISRVYSDIVLVCALTATYFLPALVHIITHFFKRPLSIIVPTIATSSPNTPNNPHSTNYSSGLPSLADSSSSSSGMFTLPNSANDPLLQRKELMLQRKQLGKRIMWDVGVWVLLLPVGGGGFVWAVGRITGRW</sequence>
<feature type="transmembrane region" description="Helical" evidence="2">
    <location>
        <begin position="260"/>
        <end position="279"/>
    </location>
</feature>
<feature type="transmembrane region" description="Helical" evidence="2">
    <location>
        <begin position="299"/>
        <end position="323"/>
    </location>
</feature>
<feature type="transmembrane region" description="Helical" evidence="2">
    <location>
        <begin position="343"/>
        <end position="365"/>
    </location>
</feature>
<feature type="transmembrane region" description="Helical" evidence="2">
    <location>
        <begin position="188"/>
        <end position="207"/>
    </location>
</feature>
<proteinExistence type="predicted"/>
<dbReference type="AlphaFoldDB" id="A0A8H5HTW5"/>
<keyword evidence="2" id="KW-1133">Transmembrane helix</keyword>
<keyword evidence="4" id="KW-1185">Reference proteome</keyword>
<evidence type="ECO:0000313" key="4">
    <source>
        <dbReference type="Proteomes" id="UP000518752"/>
    </source>
</evidence>
<feature type="region of interest" description="Disordered" evidence="1">
    <location>
        <begin position="441"/>
        <end position="469"/>
    </location>
</feature>
<feature type="transmembrane region" description="Helical" evidence="2">
    <location>
        <begin position="498"/>
        <end position="521"/>
    </location>
</feature>
<evidence type="ECO:0000313" key="3">
    <source>
        <dbReference type="EMBL" id="KAF5389186.1"/>
    </source>
</evidence>
<feature type="transmembrane region" description="Helical" evidence="2">
    <location>
        <begin position="97"/>
        <end position="116"/>
    </location>
</feature>
<feature type="transmembrane region" description="Helical" evidence="2">
    <location>
        <begin position="377"/>
        <end position="397"/>
    </location>
</feature>
<name>A0A8H5HTW5_9AGAR</name>
<gene>
    <name evidence="3" type="ORF">D9757_003415</name>
</gene>
<evidence type="ECO:0000256" key="1">
    <source>
        <dbReference type="SAM" id="MobiDB-lite"/>
    </source>
</evidence>